<accession>A0A1J6IIP1</accession>
<name>A0A1J6IIP1_NICAT</name>
<gene>
    <name evidence="2" type="ORF">A4A49_18837</name>
</gene>
<feature type="region of interest" description="Disordered" evidence="1">
    <location>
        <begin position="200"/>
        <end position="230"/>
    </location>
</feature>
<dbReference type="Proteomes" id="UP000187609">
    <property type="component" value="Unassembled WGS sequence"/>
</dbReference>
<feature type="compositionally biased region" description="Basic and acidic residues" evidence="1">
    <location>
        <begin position="8"/>
        <end position="45"/>
    </location>
</feature>
<dbReference type="EMBL" id="MJEQ01037191">
    <property type="protein sequence ID" value="OIS98754.1"/>
    <property type="molecule type" value="Genomic_DNA"/>
</dbReference>
<protein>
    <submittedName>
        <fullName evidence="2">Uncharacterized protein</fullName>
    </submittedName>
</protein>
<proteinExistence type="predicted"/>
<feature type="region of interest" description="Disordered" evidence="1">
    <location>
        <begin position="1"/>
        <end position="137"/>
    </location>
</feature>
<organism evidence="2 3">
    <name type="scientific">Nicotiana attenuata</name>
    <name type="common">Coyote tobacco</name>
    <dbReference type="NCBI Taxonomy" id="49451"/>
    <lineage>
        <taxon>Eukaryota</taxon>
        <taxon>Viridiplantae</taxon>
        <taxon>Streptophyta</taxon>
        <taxon>Embryophyta</taxon>
        <taxon>Tracheophyta</taxon>
        <taxon>Spermatophyta</taxon>
        <taxon>Magnoliopsida</taxon>
        <taxon>eudicotyledons</taxon>
        <taxon>Gunneridae</taxon>
        <taxon>Pentapetalae</taxon>
        <taxon>asterids</taxon>
        <taxon>lamiids</taxon>
        <taxon>Solanales</taxon>
        <taxon>Solanaceae</taxon>
        <taxon>Nicotianoideae</taxon>
        <taxon>Nicotianeae</taxon>
        <taxon>Nicotiana</taxon>
    </lineage>
</organism>
<feature type="compositionally biased region" description="Basic and acidic residues" evidence="1">
    <location>
        <begin position="63"/>
        <end position="75"/>
    </location>
</feature>
<dbReference type="AlphaFoldDB" id="A0A1J6IIP1"/>
<comment type="caution">
    <text evidence="2">The sequence shown here is derived from an EMBL/GenBank/DDBJ whole genome shotgun (WGS) entry which is preliminary data.</text>
</comment>
<evidence type="ECO:0000313" key="2">
    <source>
        <dbReference type="EMBL" id="OIS98754.1"/>
    </source>
</evidence>
<reference evidence="2" key="1">
    <citation type="submission" date="2016-11" db="EMBL/GenBank/DDBJ databases">
        <title>The genome of Nicotiana attenuata.</title>
        <authorList>
            <person name="Xu S."/>
            <person name="Brockmoeller T."/>
            <person name="Gaquerel E."/>
            <person name="Navarro A."/>
            <person name="Kuhl H."/>
            <person name="Gase K."/>
            <person name="Ling Z."/>
            <person name="Zhou W."/>
            <person name="Kreitzer C."/>
            <person name="Stanke M."/>
            <person name="Tang H."/>
            <person name="Lyons E."/>
            <person name="Pandey P."/>
            <person name="Pandey S.P."/>
            <person name="Timmermann B."/>
            <person name="Baldwin I.T."/>
        </authorList>
    </citation>
    <scope>NUCLEOTIDE SEQUENCE [LARGE SCALE GENOMIC DNA]</scope>
    <source>
        <strain evidence="2">UT</strain>
    </source>
</reference>
<feature type="compositionally biased region" description="Basic and acidic residues" evidence="1">
    <location>
        <begin position="204"/>
        <end position="213"/>
    </location>
</feature>
<dbReference type="Gramene" id="OIS98754">
    <property type="protein sequence ID" value="OIS98754"/>
    <property type="gene ID" value="A4A49_18837"/>
</dbReference>
<keyword evidence="3" id="KW-1185">Reference proteome</keyword>
<evidence type="ECO:0000256" key="1">
    <source>
        <dbReference type="SAM" id="MobiDB-lite"/>
    </source>
</evidence>
<evidence type="ECO:0000313" key="3">
    <source>
        <dbReference type="Proteomes" id="UP000187609"/>
    </source>
</evidence>
<sequence length="397" mass="43522">MQARKNKYQRDKRGHIIEEPKEKEDNKGKGKFKEEAVMSKNKFEALEVEEDAQPILTITDGNVDGKDKNERKDQGGKGTNKVQQQENKKKEIDQSPNPTPNGTRGGDSRKPSEIPSQTYDDAGQLEDGNEVSSRKMLWSDEVEVMEAKMRSKVPTKGKENRGNMQLQKTVKLDDVTVNPSSSTARVEDRGTSMEDQVNVSAGGDHGKHIDAGKQRSSHTAPLAKDQANGTVKSGFPGEILGYVDGVTVYALMKERVGNVPKDFVKDKVCQNQQTHNGKGSYLNGTVTQAVSASFAIVNPNLSSVYELQYKMMQEKLGDMVSNSDQYEAALTPHEPGEQAIVSGESEALPIACSSGIRSPLPIKVNVPLKSPNQVLHDLITHQGLPLDIQNSLGEQQQ</sequence>